<sequence>MKNDILHKLLSLGVQLKINDGNLKVNAPKGVLTTELLEEIKEHKVYLMSLIAISTSIPKAEVKESYALTPTQYFMWFTHEYLGGDRAYNITSTLKLQGKINETLLEKAFQQVILRHEALRTIFKKNQKEEIQQYILSNEETEFKLHTLALQHFSVEQLHNQIKEEYQKVFDLEKDLLLSATLLKSSEEEHILVFVLHHIIGDGWSLQLLTREVMLVYNSLASAQAIELPELSIQYKDYSEWLNGKLVSPEYIAKLEYWKQQFQTKSPVLDLIQGKRPAVKTYNGRIHNHEFSKHFLGELNAFAKEHQMTLFMLLMGGLNGLFSKYTGQTDITLGTTVAGREHADLEHQIGLYSNALPIRIQFEKEDSFAQLMQKQKQTLIKAYENKEYPFTALVNHLTLPKNQSRSALFDIMVLLQNHQGLEINDQKGINGVVASEYSEIERGVSQLDISFVFVEKEESLSLSVEYNTDIYNESFIVSLLHHFEGFIKSGLQKPNQSVDAIEIVTLTEKNKILTEFNTPSISSESSLTIIDLIKAIAVENPSQTALVYQEEEISYTLLEKYSNKLANYLEQHLHVEKGDFIGIELERNSWTIITILAVLKAGGVYIPIDPAYPEERKSYIKQDSYCKLTITNAVLEEFKSISDSYIGEYTPEITPTDLAYVIYTSGSTGNPKGVQITHASLIDYAVTFKDYFQLSSQDSIVQQASISFDTSIEEIFPILISGGTLVVYESKGDFQTLFRLCEHSNITILSTNPYALQYLNGAHKQYNLKIRILISGGDVLQPDYINNLWDNIAIYNTYGPTESTVCATYYKVSEKQAAIPIGKPISNRQVYILEPETTQLSPLGVVGELCISGKGLSAGYLNQQELTAEKFVPNPFIEGEKMYRTGDLAYWYPDGNIEYMGRIDHQVKIRGFRIELGEIETAVLQYSDDLRQTVVAVKESNGEKVLVAYYVSNEELDKSAIRTYLQGKLPEYMVPGFYVALENLPLTPNGKTDRKALPEISGEDLIRKEYVSPRNTIEEDLANIWQEVLKVDKIGITDNFFELGGHSLIAAQVINRIQKQLSKKVSFKDFFSKPTIEGLSQQLTEACYVSIAQAPLQESYPLTASQNRLWLLSQLDGGSQAYNIPFAFELSGTLDKDKFEASFEKVIERHEILRTRFKADESGLVRQHILPADSVTFRLIREDFTSVNRQQEAVSDYLQEQSNFAFDLEKAPLLRAGLVELDTQKHVFFLSMHHIIGDGWSLELLVSEVVKIYNALSQGLEIELPALKIQYKDYAVWLTKELQQEKHLKAKEFWMSQFSGEIPVLDLPSFKKRPLMQSYKGESINRTFSQAFSQKLKTYSKTQDATLFMTLIAGVKTLLYRYTGQNDIIIGTPIAGREHPDLENQAGLYLNTLAIRTQFKEKAQFTEIVNQEKRTLLEAYQHQNYPFDDLIGNLNLKRDMSRSALFDVMVVLQNQGQLKNLVNGEELTGLEIKNYEFKSKTSQFDVSFVFIEKEEGLSLTIQYNTDLYDSLLIERMFAHLELLMTQAIDESSLTLEELSYITAEEKLEVTETFNDTLADYSKDRTIIDMFEEQAAKTPDKIAVVFENKELSYRSLNEQANQLGAYLRKHYDIKYDDLIGIKLERSERMMVAILGILKSGAAYVPIDLTYPQSRIEYIEQDSNSKLIIDEAVLELFYKEQQDYSTSNIEKNNGPKDLAYVIYTSGTTGNPKGVMVEHTALVNRLEWMQNFYPIVEDDVILQKTSYSFDVSVWELFWWSFTGSKLCVLKPDGQKSPKEIIDHIKKYKVSVLHFVPSMLNLFLDYLEENKHEIQNLESLKRVFTSGEALTADQNRNFFLQLANVSLVNLYGPTEATIDVSYFNCSENLLSVPIGKPIENMQLYVLSDDLKALPVGIVGKLYISGVGLARGYVNKQELTAEKFVPNPFIEGEKMYDTGDLAYWYPDGNIEYMGRIDHQVKIRGFRIELGEIETAVLQYSDDLRQTVVAVKESNGEKVLVAYYVSNEELDKSAIRTYLQGKLPEYMVPGFYVALENLPLTPNGKTDRKALPEISGEDLIRKEYVSPRNTIEEDLANIWQEVLKVDKIGITDNFFELGGHSLIAAQVINRIQKQLSKKVSFKDFFSKPTIEGLSQQLTEACYVSIAQAPLQESYPLTASQNRLWLLSQLDGGSQAYNIPFAFELSGTLDKDKFEASFEKVIERHEILRTRFKADESGLVRQHILPADSVTFRLIREDFTSVNRQQEAVSDYLQEQSNFAFDLEKAPLLRAGLVELDTQKHVFFLSMHHIIGDGWSLELLVSEVVKIYNALSQGLEIELPALKIQYKDYAVWLTKELQQEKHLKAKEFWMSQFSGEIPVLDLPSFKKRPLMQSYKGESINRTFSQAFSQKLKTYSKTQDATLFMTLIAGVKTLLYRYTGQNDIIIGTPIAGREHPDLENQAGLYLNTLAIRTQFKEKAQFTEIVNQEKRTLLEAYQHQNYPFDDLIGNLNLKRDMSRSALFDVMVVLQNQGQLKNLVNGEELTGLEIKNYEFKSKTSQFDVSFVFIEKEEGLSLTIQYNTDLYDSLLIERMFAHLELLMTQAIDESSLTLEELSYITAEEKLEVTETFNDTLADYSKDRTIIDMFEEQAAKTPDKIAVVFENKELSYRSLNEQANQLGAYLRKHYDIKYDDLIGIKLERSERMMVAILGILKSGAAYVPIDLTYPQSRIEYIEQDSNSKLIIDEAVLELFYKEQQNYSTSNIEKNNGPKDLAYVIYTSGTTGNPKGVMVEHSNATALIDWSKEEYAQSKFDMVYAVTSYCFDLSVYEFFFTLTTGKTLRILKNALDIATYSHIDKNVLLNTVPSVVRKLLEDNISFENINVLNMAGEILPTDIIDQLPLESIEVRNLYGPSEDTTYSTCYLITVKNQRTISVGRPISNTQAWILNESLSPVPIGVTGKIYLSGKGITRGYLNKPELTTEKFIANPFIEGERMYDTGDLAYWQPDGNIEFIGRKDHQVKIRGFRIELGEIETAISKYSEFIKQVILEAKEIKSTQVLAAYYVASESIDKGELRNYLQTILPEFMIPNYYVQLENMPLTPNGKVDKKALPDISGEDVIKKEYVAPTNEIEEKLVLIWQEVLKIDKIGITDNFFELGGHSLIVGQVINQINKQFDVLINIKEIFMSPTIEILALNIENAKWLEEAVLEDSATKIFI</sequence>
<dbReference type="FunFam" id="3.30.300.30:FF:000010">
    <property type="entry name" value="Enterobactin synthetase component F"/>
    <property type="match status" value="2"/>
</dbReference>
<dbReference type="InterPro" id="IPR045851">
    <property type="entry name" value="AMP-bd_C_sf"/>
</dbReference>
<reference evidence="6" key="1">
    <citation type="submission" date="2022-10" db="EMBL/GenBank/DDBJ databases">
        <title>Two novel species of Flavobacterium.</title>
        <authorList>
            <person name="Liu Q."/>
            <person name="Xin Y.-H."/>
        </authorList>
    </citation>
    <scope>NUCLEOTIDE SEQUENCE</scope>
    <source>
        <strain evidence="6">LS1R49</strain>
    </source>
</reference>
<dbReference type="SUPFAM" id="SSF56801">
    <property type="entry name" value="Acetyl-CoA synthetase-like"/>
    <property type="match status" value="3"/>
</dbReference>
<dbReference type="GO" id="GO:0005829">
    <property type="term" value="C:cytosol"/>
    <property type="evidence" value="ECO:0007669"/>
    <property type="project" value="TreeGrafter"/>
</dbReference>
<keyword evidence="4" id="KW-0597">Phosphoprotein</keyword>
<dbReference type="PROSITE" id="PS00012">
    <property type="entry name" value="PHOSPHOPANTETHEINE"/>
    <property type="match status" value="2"/>
</dbReference>
<dbReference type="InterPro" id="IPR036736">
    <property type="entry name" value="ACP-like_sf"/>
</dbReference>
<dbReference type="Pfam" id="PF00550">
    <property type="entry name" value="PP-binding"/>
    <property type="match status" value="3"/>
</dbReference>
<dbReference type="InterPro" id="IPR010071">
    <property type="entry name" value="AA_adenyl_dom"/>
</dbReference>
<dbReference type="InterPro" id="IPR000873">
    <property type="entry name" value="AMP-dep_synth/lig_dom"/>
</dbReference>
<evidence type="ECO:0000256" key="3">
    <source>
        <dbReference type="ARBA" id="ARBA00022450"/>
    </source>
</evidence>
<dbReference type="InterPro" id="IPR001242">
    <property type="entry name" value="Condensation_dom"/>
</dbReference>
<dbReference type="Gene3D" id="1.10.1200.10">
    <property type="entry name" value="ACP-like"/>
    <property type="match status" value="3"/>
</dbReference>
<dbReference type="RefSeq" id="WP_264205972.1">
    <property type="nucleotide sequence ID" value="NZ_JAOZEW010000008.1"/>
</dbReference>
<evidence type="ECO:0000313" key="6">
    <source>
        <dbReference type="EMBL" id="MCV9927841.1"/>
    </source>
</evidence>
<dbReference type="NCBIfam" id="NF003417">
    <property type="entry name" value="PRK04813.1"/>
    <property type="match status" value="3"/>
</dbReference>
<dbReference type="SUPFAM" id="SSF52777">
    <property type="entry name" value="CoA-dependent acyltransferases"/>
    <property type="match status" value="6"/>
</dbReference>
<feature type="domain" description="Carrier" evidence="5">
    <location>
        <begin position="3095"/>
        <end position="3170"/>
    </location>
</feature>
<comment type="caution">
    <text evidence="6">The sequence shown here is derived from an EMBL/GenBank/DDBJ whole genome shotgun (WGS) entry which is preliminary data.</text>
</comment>
<gene>
    <name evidence="6" type="ORF">OIU83_09270</name>
</gene>
<dbReference type="FunFam" id="3.40.50.12780:FF:000012">
    <property type="entry name" value="Non-ribosomal peptide synthetase"/>
    <property type="match status" value="1"/>
</dbReference>
<comment type="cofactor">
    <cofactor evidence="1">
        <name>pantetheine 4'-phosphate</name>
        <dbReference type="ChEBI" id="CHEBI:47942"/>
    </cofactor>
</comment>
<dbReference type="Pfam" id="PF18563">
    <property type="entry name" value="TubC_N"/>
    <property type="match status" value="1"/>
</dbReference>
<dbReference type="GO" id="GO:0003824">
    <property type="term" value="F:catalytic activity"/>
    <property type="evidence" value="ECO:0007669"/>
    <property type="project" value="InterPro"/>
</dbReference>
<dbReference type="Gene3D" id="3.40.50.12780">
    <property type="entry name" value="N-terminal domain of ligase-like"/>
    <property type="match status" value="1"/>
</dbReference>
<dbReference type="Gene3D" id="2.30.38.10">
    <property type="entry name" value="Luciferase, Domain 3"/>
    <property type="match status" value="2"/>
</dbReference>
<dbReference type="InterPro" id="IPR020806">
    <property type="entry name" value="PKS_PP-bd"/>
</dbReference>
<dbReference type="GO" id="GO:0043041">
    <property type="term" value="P:amino acid activation for nonribosomal peptide biosynthetic process"/>
    <property type="evidence" value="ECO:0007669"/>
    <property type="project" value="TreeGrafter"/>
</dbReference>
<organism evidence="6 7">
    <name type="scientific">Flavobacterium shii</name>
    <dbReference type="NCBI Taxonomy" id="2987687"/>
    <lineage>
        <taxon>Bacteria</taxon>
        <taxon>Pseudomonadati</taxon>
        <taxon>Bacteroidota</taxon>
        <taxon>Flavobacteriia</taxon>
        <taxon>Flavobacteriales</taxon>
        <taxon>Flavobacteriaceae</taxon>
        <taxon>Flavobacterium</taxon>
    </lineage>
</organism>
<dbReference type="InterPro" id="IPR042099">
    <property type="entry name" value="ANL_N_sf"/>
</dbReference>
<keyword evidence="3" id="KW-0596">Phosphopantetheine</keyword>
<dbReference type="Pfam" id="PF00501">
    <property type="entry name" value="AMP-binding"/>
    <property type="match status" value="3"/>
</dbReference>
<dbReference type="PANTHER" id="PTHR45527">
    <property type="entry name" value="NONRIBOSOMAL PEPTIDE SYNTHETASE"/>
    <property type="match status" value="1"/>
</dbReference>
<dbReference type="SMART" id="SM00823">
    <property type="entry name" value="PKS_PP"/>
    <property type="match status" value="2"/>
</dbReference>
<dbReference type="CDD" id="cd05930">
    <property type="entry name" value="A_NRPS"/>
    <property type="match status" value="3"/>
</dbReference>
<feature type="domain" description="Carrier" evidence="5">
    <location>
        <begin position="1012"/>
        <end position="1087"/>
    </location>
</feature>
<dbReference type="PROSITE" id="PS00455">
    <property type="entry name" value="AMP_BINDING"/>
    <property type="match status" value="3"/>
</dbReference>
<dbReference type="Gene3D" id="1.10.10.1830">
    <property type="entry name" value="Non-ribosomal peptide synthase, adenylation domain"/>
    <property type="match status" value="1"/>
</dbReference>
<accession>A0A9X2ZAZ1</accession>
<proteinExistence type="inferred from homology"/>
<dbReference type="Pfam" id="PF13193">
    <property type="entry name" value="AMP-binding_C"/>
    <property type="match status" value="2"/>
</dbReference>
<dbReference type="FunFam" id="3.40.50.980:FF:000001">
    <property type="entry name" value="Non-ribosomal peptide synthetase"/>
    <property type="match status" value="2"/>
</dbReference>
<evidence type="ECO:0000256" key="4">
    <source>
        <dbReference type="ARBA" id="ARBA00022553"/>
    </source>
</evidence>
<dbReference type="InterPro" id="IPR044894">
    <property type="entry name" value="TubC_N_sf"/>
</dbReference>
<evidence type="ECO:0000256" key="1">
    <source>
        <dbReference type="ARBA" id="ARBA00001957"/>
    </source>
</evidence>
<evidence type="ECO:0000256" key="2">
    <source>
        <dbReference type="ARBA" id="ARBA00006432"/>
    </source>
</evidence>
<dbReference type="PANTHER" id="PTHR45527:SF1">
    <property type="entry name" value="FATTY ACID SYNTHASE"/>
    <property type="match status" value="1"/>
</dbReference>
<dbReference type="CDD" id="cd19531">
    <property type="entry name" value="LCL_NRPS-like"/>
    <property type="match status" value="3"/>
</dbReference>
<dbReference type="Gene3D" id="3.30.559.10">
    <property type="entry name" value="Chloramphenicol acetyltransferase-like domain"/>
    <property type="match status" value="3"/>
</dbReference>
<dbReference type="FunFam" id="2.30.38.10:FF:000001">
    <property type="entry name" value="Non-ribosomal peptide synthetase PvdI"/>
    <property type="match status" value="3"/>
</dbReference>
<dbReference type="InterPro" id="IPR006162">
    <property type="entry name" value="Ppantetheine_attach_site"/>
</dbReference>
<dbReference type="InterPro" id="IPR025110">
    <property type="entry name" value="AMP-bd_C"/>
</dbReference>
<dbReference type="Gene3D" id="3.40.50.980">
    <property type="match status" value="4"/>
</dbReference>
<dbReference type="NCBIfam" id="TIGR01733">
    <property type="entry name" value="AA-adenyl-dom"/>
    <property type="match status" value="3"/>
</dbReference>
<protein>
    <submittedName>
        <fullName evidence="6">Amino acid adenylation domain-containing protein</fullName>
    </submittedName>
</protein>
<dbReference type="FunFam" id="1.10.1200.10:FF:000005">
    <property type="entry name" value="Nonribosomal peptide synthetase 1"/>
    <property type="match status" value="3"/>
</dbReference>
<dbReference type="GO" id="GO:0031177">
    <property type="term" value="F:phosphopantetheine binding"/>
    <property type="evidence" value="ECO:0007669"/>
    <property type="project" value="InterPro"/>
</dbReference>
<dbReference type="InterPro" id="IPR020845">
    <property type="entry name" value="AMP-binding_CS"/>
</dbReference>
<comment type="similarity">
    <text evidence="2">Belongs to the ATP-dependent AMP-binding enzyme family.</text>
</comment>
<dbReference type="PROSITE" id="PS50075">
    <property type="entry name" value="CARRIER"/>
    <property type="match status" value="3"/>
</dbReference>
<keyword evidence="7" id="KW-1185">Reference proteome</keyword>
<evidence type="ECO:0000313" key="7">
    <source>
        <dbReference type="Proteomes" id="UP001151079"/>
    </source>
</evidence>
<evidence type="ECO:0000259" key="5">
    <source>
        <dbReference type="PROSITE" id="PS50075"/>
    </source>
</evidence>
<dbReference type="GO" id="GO:0044550">
    <property type="term" value="P:secondary metabolite biosynthetic process"/>
    <property type="evidence" value="ECO:0007669"/>
    <property type="project" value="UniProtKB-ARBA"/>
</dbReference>
<dbReference type="Gene3D" id="3.30.300.30">
    <property type="match status" value="3"/>
</dbReference>
<dbReference type="InterPro" id="IPR023213">
    <property type="entry name" value="CAT-like_dom_sf"/>
</dbReference>
<dbReference type="FunFam" id="3.30.559.10:FF:000012">
    <property type="entry name" value="Non-ribosomal peptide synthetase"/>
    <property type="match status" value="2"/>
</dbReference>
<dbReference type="SUPFAM" id="SSF47336">
    <property type="entry name" value="ACP-like"/>
    <property type="match status" value="3"/>
</dbReference>
<name>A0A9X2ZAZ1_9FLAO</name>
<dbReference type="InterPro" id="IPR009081">
    <property type="entry name" value="PP-bd_ACP"/>
</dbReference>
<feature type="domain" description="Carrier" evidence="5">
    <location>
        <begin position="2060"/>
        <end position="2135"/>
    </location>
</feature>
<dbReference type="FunFam" id="3.40.50.980:FF:000002">
    <property type="entry name" value="Enterobactin synthetase component F"/>
    <property type="match status" value="1"/>
</dbReference>
<dbReference type="Proteomes" id="UP001151079">
    <property type="component" value="Unassembled WGS sequence"/>
</dbReference>
<dbReference type="InterPro" id="IPR041464">
    <property type="entry name" value="TubC_N"/>
</dbReference>
<dbReference type="EMBL" id="JAOZEW010000008">
    <property type="protein sequence ID" value="MCV9927841.1"/>
    <property type="molecule type" value="Genomic_DNA"/>
</dbReference>
<dbReference type="Gene3D" id="3.30.559.30">
    <property type="entry name" value="Nonribosomal peptide synthetase, condensation domain"/>
    <property type="match status" value="3"/>
</dbReference>
<dbReference type="Pfam" id="PF00668">
    <property type="entry name" value="Condensation"/>
    <property type="match status" value="3"/>
</dbReference>